<dbReference type="EMBL" id="JBGEHV010000007">
    <property type="protein sequence ID" value="MEY8038910.1"/>
    <property type="molecule type" value="Genomic_DNA"/>
</dbReference>
<feature type="region of interest" description="Disordered" evidence="2">
    <location>
        <begin position="1"/>
        <end position="43"/>
    </location>
</feature>
<gene>
    <name evidence="4" type="primary">garA</name>
    <name evidence="4" type="ORF">AB8O55_05835</name>
</gene>
<evidence type="ECO:0000313" key="5">
    <source>
        <dbReference type="Proteomes" id="UP001564626"/>
    </source>
</evidence>
<dbReference type="InterPro" id="IPR008984">
    <property type="entry name" value="SMAD_FHA_dom_sf"/>
</dbReference>
<sequence>MSQNSGSGDVPPEQSPETTSVFRPFLSEPESTESAPAAEPAASGVDALPAGSALLVVKRGPNAGSRFLLDREITSAGRHPDSDIFLDDVTVSRRHAEFRFEGSNFVVVDVGSLNGTYVNREPVDTSVLANGDEVQIGKFRLVYLTGPVEGGPAGR</sequence>
<evidence type="ECO:0000313" key="4">
    <source>
        <dbReference type="EMBL" id="MEY8038910.1"/>
    </source>
</evidence>
<dbReference type="PANTHER" id="PTHR23308">
    <property type="entry name" value="NUCLEAR INHIBITOR OF PROTEIN PHOSPHATASE-1"/>
    <property type="match status" value="1"/>
</dbReference>
<evidence type="ECO:0000256" key="1">
    <source>
        <dbReference type="ARBA" id="ARBA00022553"/>
    </source>
</evidence>
<dbReference type="RefSeq" id="WP_345366531.1">
    <property type="nucleotide sequence ID" value="NZ_BAABII010000016.1"/>
</dbReference>
<evidence type="ECO:0000256" key="2">
    <source>
        <dbReference type="SAM" id="MobiDB-lite"/>
    </source>
</evidence>
<dbReference type="Gene3D" id="2.60.200.20">
    <property type="match status" value="1"/>
</dbReference>
<keyword evidence="1" id="KW-0597">Phosphoprotein</keyword>
<accession>A0ABV4CCU4</accession>
<dbReference type="Pfam" id="PF00498">
    <property type="entry name" value="FHA"/>
    <property type="match status" value="1"/>
</dbReference>
<dbReference type="Proteomes" id="UP001564626">
    <property type="component" value="Unassembled WGS sequence"/>
</dbReference>
<feature type="compositionally biased region" description="Low complexity" evidence="2">
    <location>
        <begin position="27"/>
        <end position="43"/>
    </location>
</feature>
<feature type="domain" description="FHA" evidence="3">
    <location>
        <begin position="74"/>
        <end position="123"/>
    </location>
</feature>
<keyword evidence="5" id="KW-1185">Reference proteome</keyword>
<dbReference type="InterPro" id="IPR000253">
    <property type="entry name" value="FHA_dom"/>
</dbReference>
<dbReference type="InterPro" id="IPR050923">
    <property type="entry name" value="Cell_Proc_Reg/RNA_Proc"/>
</dbReference>
<evidence type="ECO:0000259" key="3">
    <source>
        <dbReference type="PROSITE" id="PS50006"/>
    </source>
</evidence>
<organism evidence="4 5">
    <name type="scientific">Saccharopolyspora cebuensis</name>
    <dbReference type="NCBI Taxonomy" id="418759"/>
    <lineage>
        <taxon>Bacteria</taxon>
        <taxon>Bacillati</taxon>
        <taxon>Actinomycetota</taxon>
        <taxon>Actinomycetes</taxon>
        <taxon>Pseudonocardiales</taxon>
        <taxon>Pseudonocardiaceae</taxon>
        <taxon>Saccharopolyspora</taxon>
    </lineage>
</organism>
<dbReference type="SUPFAM" id="SSF49879">
    <property type="entry name" value="SMAD/FHA domain"/>
    <property type="match status" value="1"/>
</dbReference>
<proteinExistence type="predicted"/>
<dbReference type="SMART" id="SM00240">
    <property type="entry name" value="FHA"/>
    <property type="match status" value="1"/>
</dbReference>
<reference evidence="4 5" key="1">
    <citation type="submission" date="2024-08" db="EMBL/GenBank/DDBJ databases">
        <title>Genome mining of Saccharopolyspora cebuensis PGLac3 from Nigerian medicinal plant.</title>
        <authorList>
            <person name="Ezeobiora C.E."/>
            <person name="Igbokwe N.H."/>
            <person name="Amin D.H."/>
            <person name="Mendie U.E."/>
        </authorList>
    </citation>
    <scope>NUCLEOTIDE SEQUENCE [LARGE SCALE GENOMIC DNA]</scope>
    <source>
        <strain evidence="4 5">PGLac3</strain>
    </source>
</reference>
<comment type="caution">
    <text evidence="4">The sequence shown here is derived from an EMBL/GenBank/DDBJ whole genome shotgun (WGS) entry which is preliminary data.</text>
</comment>
<protein>
    <submittedName>
        <fullName evidence="4">Glycogen accumulation regulator GarA</fullName>
    </submittedName>
</protein>
<dbReference type="PROSITE" id="PS50006">
    <property type="entry name" value="FHA_DOMAIN"/>
    <property type="match status" value="1"/>
</dbReference>
<name>A0ABV4CCU4_9PSEU</name>